<feature type="domain" description="Acyl-CoA oxidase/dehydrogenase middle" evidence="8">
    <location>
        <begin position="126"/>
        <end position="220"/>
    </location>
</feature>
<evidence type="ECO:0000259" key="7">
    <source>
        <dbReference type="Pfam" id="PF00441"/>
    </source>
</evidence>
<dbReference type="InterPro" id="IPR013786">
    <property type="entry name" value="AcylCoA_DH/ox_N"/>
</dbReference>
<dbReference type="InterPro" id="IPR006091">
    <property type="entry name" value="Acyl-CoA_Oxase/DH_mid-dom"/>
</dbReference>
<dbReference type="SUPFAM" id="SSF56645">
    <property type="entry name" value="Acyl-CoA dehydrogenase NM domain-like"/>
    <property type="match status" value="1"/>
</dbReference>
<evidence type="ECO:0000256" key="3">
    <source>
        <dbReference type="ARBA" id="ARBA00022630"/>
    </source>
</evidence>
<reference evidence="10 11" key="1">
    <citation type="submission" date="2023-04" db="EMBL/GenBank/DDBJ databases">
        <title>Marinoamorphus aggregata gen. nov., sp. Nov., isolate from tissue of brittle star Ophioplocus japonicus.</title>
        <authorList>
            <person name="Kawano K."/>
            <person name="Sawayama S."/>
            <person name="Nakagawa S."/>
        </authorList>
    </citation>
    <scope>NUCLEOTIDE SEQUENCE [LARGE SCALE GENOMIC DNA]</scope>
    <source>
        <strain evidence="10 11">NKW23</strain>
    </source>
</reference>
<gene>
    <name evidence="10" type="ORF">LNKW23_13140</name>
</gene>
<keyword evidence="11" id="KW-1185">Reference proteome</keyword>
<keyword evidence="3 6" id="KW-0285">Flavoprotein</keyword>
<comment type="cofactor">
    <cofactor evidence="1 6">
        <name>FAD</name>
        <dbReference type="ChEBI" id="CHEBI:57692"/>
    </cofactor>
</comment>
<dbReference type="EMBL" id="BSYI01000008">
    <property type="protein sequence ID" value="GMG82101.1"/>
    <property type="molecule type" value="Genomic_DNA"/>
</dbReference>
<protein>
    <submittedName>
        <fullName evidence="10">Acyl-CoA dehydrogenase family protein</fullName>
    </submittedName>
</protein>
<dbReference type="Gene3D" id="2.40.110.10">
    <property type="entry name" value="Butyryl-CoA Dehydrogenase, subunit A, domain 2"/>
    <property type="match status" value="1"/>
</dbReference>
<dbReference type="SUPFAM" id="SSF47203">
    <property type="entry name" value="Acyl-CoA dehydrogenase C-terminal domain-like"/>
    <property type="match status" value="1"/>
</dbReference>
<feature type="domain" description="Acyl-CoA dehydrogenase/oxidase C-terminal" evidence="7">
    <location>
        <begin position="232"/>
        <end position="381"/>
    </location>
</feature>
<sequence length="386" mass="42367">MPEDAQDWNAMTDDAFRERLARFVEENCPARLRHLKDRPRLAEVHGWQKALGAAGLLCPAWPRKYGGMGLNPAKQLVYLEEMENLGAPRLLDQGIINLGPLLIAHGSEAQKAEYLPRVISGEHIWCQGYSEPNAGSDLASLKTEAVLDGDAFVVNGSKIWTSMAMDANMIFALVRTDKTVRKQAGISFLIIPLEQPGVTVRTIRNIAGKEELCEVFFDNVRTPRENLIGALNDGWRISKTLLGHERIWSGSPRQSFSALFHLKRVAEALGRFDDPVFAEKYQALELDTRDLGSAYALVQQKVVNGEELGAEVSVLKIWATETCQRITEAILEAAGDAGGMAGEVPVGGESLDVTAPFFESRAPTIYGGSSQIQRNIIAKTVLNLPS</sequence>
<dbReference type="InterPro" id="IPR009100">
    <property type="entry name" value="AcylCoA_DH/oxidase_NM_dom_sf"/>
</dbReference>
<dbReference type="InterPro" id="IPR052161">
    <property type="entry name" value="Mycobact_Acyl-CoA_DH"/>
</dbReference>
<dbReference type="InterPro" id="IPR036250">
    <property type="entry name" value="AcylCo_DH-like_C"/>
</dbReference>
<dbReference type="Pfam" id="PF02770">
    <property type="entry name" value="Acyl-CoA_dh_M"/>
    <property type="match status" value="1"/>
</dbReference>
<organism evidence="10 11">
    <name type="scientific">Paralimibaculum aggregatum</name>
    <dbReference type="NCBI Taxonomy" id="3036245"/>
    <lineage>
        <taxon>Bacteria</taxon>
        <taxon>Pseudomonadati</taxon>
        <taxon>Pseudomonadota</taxon>
        <taxon>Alphaproteobacteria</taxon>
        <taxon>Rhodobacterales</taxon>
        <taxon>Paracoccaceae</taxon>
        <taxon>Paralimibaculum</taxon>
    </lineage>
</organism>
<feature type="domain" description="Acyl-CoA dehydrogenase/oxidase N-terminal" evidence="9">
    <location>
        <begin position="14"/>
        <end position="122"/>
    </location>
</feature>
<dbReference type="InterPro" id="IPR009075">
    <property type="entry name" value="AcylCo_DH/oxidase_C"/>
</dbReference>
<dbReference type="Proteomes" id="UP001239909">
    <property type="component" value="Unassembled WGS sequence"/>
</dbReference>
<dbReference type="PANTHER" id="PTHR43292">
    <property type="entry name" value="ACYL-COA DEHYDROGENASE"/>
    <property type="match status" value="1"/>
</dbReference>
<evidence type="ECO:0000256" key="5">
    <source>
        <dbReference type="ARBA" id="ARBA00023002"/>
    </source>
</evidence>
<name>A0ABQ6LNV8_9RHOB</name>
<dbReference type="InterPro" id="IPR046373">
    <property type="entry name" value="Acyl-CoA_Oxase/DH_mid-dom_sf"/>
</dbReference>
<evidence type="ECO:0000256" key="4">
    <source>
        <dbReference type="ARBA" id="ARBA00022827"/>
    </source>
</evidence>
<evidence type="ECO:0000259" key="8">
    <source>
        <dbReference type="Pfam" id="PF02770"/>
    </source>
</evidence>
<comment type="caution">
    <text evidence="10">The sequence shown here is derived from an EMBL/GenBank/DDBJ whole genome shotgun (WGS) entry which is preliminary data.</text>
</comment>
<accession>A0ABQ6LNV8</accession>
<comment type="similarity">
    <text evidence="2 6">Belongs to the acyl-CoA dehydrogenase family.</text>
</comment>
<evidence type="ECO:0000313" key="11">
    <source>
        <dbReference type="Proteomes" id="UP001239909"/>
    </source>
</evidence>
<dbReference type="Gene3D" id="1.10.540.10">
    <property type="entry name" value="Acyl-CoA dehydrogenase/oxidase, N-terminal domain"/>
    <property type="match status" value="1"/>
</dbReference>
<dbReference type="Pfam" id="PF00441">
    <property type="entry name" value="Acyl-CoA_dh_1"/>
    <property type="match status" value="1"/>
</dbReference>
<evidence type="ECO:0000259" key="9">
    <source>
        <dbReference type="Pfam" id="PF02771"/>
    </source>
</evidence>
<evidence type="ECO:0000256" key="6">
    <source>
        <dbReference type="RuleBase" id="RU362125"/>
    </source>
</evidence>
<proteinExistence type="inferred from homology"/>
<keyword evidence="4 6" id="KW-0274">FAD</keyword>
<evidence type="ECO:0000313" key="10">
    <source>
        <dbReference type="EMBL" id="GMG82101.1"/>
    </source>
</evidence>
<keyword evidence="5 6" id="KW-0560">Oxidoreductase</keyword>
<dbReference type="Gene3D" id="1.20.140.10">
    <property type="entry name" value="Butyryl-CoA Dehydrogenase, subunit A, domain 3"/>
    <property type="match status" value="1"/>
</dbReference>
<dbReference type="RefSeq" id="WP_285670855.1">
    <property type="nucleotide sequence ID" value="NZ_BSYI01000008.1"/>
</dbReference>
<dbReference type="PANTHER" id="PTHR43292:SF3">
    <property type="entry name" value="ACYL-COA DEHYDROGENASE FADE29"/>
    <property type="match status" value="1"/>
</dbReference>
<dbReference type="Pfam" id="PF02771">
    <property type="entry name" value="Acyl-CoA_dh_N"/>
    <property type="match status" value="1"/>
</dbReference>
<evidence type="ECO:0000256" key="2">
    <source>
        <dbReference type="ARBA" id="ARBA00009347"/>
    </source>
</evidence>
<dbReference type="InterPro" id="IPR037069">
    <property type="entry name" value="AcylCoA_DH/ox_N_sf"/>
</dbReference>
<evidence type="ECO:0000256" key="1">
    <source>
        <dbReference type="ARBA" id="ARBA00001974"/>
    </source>
</evidence>